<dbReference type="Pfam" id="PF22029">
    <property type="entry name" value="PhyR_sigma2"/>
    <property type="match status" value="1"/>
</dbReference>
<dbReference type="Pfam" id="PF08281">
    <property type="entry name" value="Sigma70_r4_2"/>
    <property type="match status" value="1"/>
</dbReference>
<dbReference type="EMBL" id="CP010536">
    <property type="protein sequence ID" value="AJG21232.1"/>
    <property type="molecule type" value="Genomic_DNA"/>
</dbReference>
<dbReference type="CDD" id="cd06171">
    <property type="entry name" value="Sigma70_r4"/>
    <property type="match status" value="1"/>
</dbReference>
<evidence type="ECO:0000256" key="5">
    <source>
        <dbReference type="SAM" id="MobiDB-lite"/>
    </source>
</evidence>
<dbReference type="InterPro" id="IPR053866">
    <property type="entry name" value="PhyR_sigma2"/>
</dbReference>
<evidence type="ECO:0000259" key="6">
    <source>
        <dbReference type="Pfam" id="PF08281"/>
    </source>
</evidence>
<dbReference type="Proteomes" id="UP000031843">
    <property type="component" value="Chromosome main"/>
</dbReference>
<feature type="region of interest" description="Disordered" evidence="5">
    <location>
        <begin position="163"/>
        <end position="185"/>
    </location>
</feature>
<organism evidence="8 9">
    <name type="scientific">Cupriavidus basilensis</name>
    <dbReference type="NCBI Taxonomy" id="68895"/>
    <lineage>
        <taxon>Bacteria</taxon>
        <taxon>Pseudomonadati</taxon>
        <taxon>Pseudomonadota</taxon>
        <taxon>Betaproteobacteria</taxon>
        <taxon>Burkholderiales</taxon>
        <taxon>Burkholderiaceae</taxon>
        <taxon>Cupriavidus</taxon>
    </lineage>
</organism>
<dbReference type="InterPro" id="IPR013249">
    <property type="entry name" value="RNA_pol_sigma70_r4_t2"/>
</dbReference>
<dbReference type="SUPFAM" id="SSF88659">
    <property type="entry name" value="Sigma3 and sigma4 domains of RNA polymerase sigma factors"/>
    <property type="match status" value="1"/>
</dbReference>
<sequence length="185" mass="20427">MEGFDRQLVALAPRLRRHARGLTGDAASADDLVQDTLERALRYRWRFRLRAGAWWGDGADGLLSWLLTMMHRLRVNAYRRADLVTYTDTLPDVPSAAPEPGLRLDLARALARLPEAQRAVMLLVGLEQLSYAEAALVLAVPVGTVMSRLSRAREQMRMLMEGTPAKAADANPQAAGRAAGLQRVK</sequence>
<keyword evidence="3" id="KW-0731">Sigma factor</keyword>
<evidence type="ECO:0000259" key="7">
    <source>
        <dbReference type="Pfam" id="PF22029"/>
    </source>
</evidence>
<evidence type="ECO:0000313" key="9">
    <source>
        <dbReference type="Proteomes" id="UP000031843"/>
    </source>
</evidence>
<name>A0A0C4Y761_9BURK</name>
<dbReference type="InterPro" id="IPR013324">
    <property type="entry name" value="RNA_pol_sigma_r3/r4-like"/>
</dbReference>
<dbReference type="Gene3D" id="1.10.10.10">
    <property type="entry name" value="Winged helix-like DNA-binding domain superfamily/Winged helix DNA-binding domain"/>
    <property type="match status" value="1"/>
</dbReference>
<evidence type="ECO:0000256" key="4">
    <source>
        <dbReference type="ARBA" id="ARBA00023163"/>
    </source>
</evidence>
<evidence type="ECO:0000256" key="1">
    <source>
        <dbReference type="ARBA" id="ARBA00010641"/>
    </source>
</evidence>
<proteinExistence type="inferred from homology"/>
<dbReference type="KEGG" id="cbw:RR42_m3873"/>
<keyword evidence="4" id="KW-0804">Transcription</keyword>
<accession>A0A0C4Y761</accession>
<evidence type="ECO:0000256" key="3">
    <source>
        <dbReference type="ARBA" id="ARBA00023082"/>
    </source>
</evidence>
<feature type="compositionally biased region" description="Low complexity" evidence="5">
    <location>
        <begin position="165"/>
        <end position="175"/>
    </location>
</feature>
<feature type="domain" description="RNA polymerase sigma factor 70 region 4 type 2" evidence="6">
    <location>
        <begin position="104"/>
        <end position="156"/>
    </location>
</feature>
<dbReference type="RefSeq" id="WP_043350311.1">
    <property type="nucleotide sequence ID" value="NZ_CP010536.1"/>
</dbReference>
<protein>
    <submittedName>
        <fullName evidence="8">RNA polymerase sigma-54 factor RpoN</fullName>
    </submittedName>
</protein>
<dbReference type="AlphaFoldDB" id="A0A0C4Y761"/>
<dbReference type="PANTHER" id="PTHR43133">
    <property type="entry name" value="RNA POLYMERASE ECF-TYPE SIGMA FACTO"/>
    <property type="match status" value="1"/>
</dbReference>
<dbReference type="SUPFAM" id="SSF88946">
    <property type="entry name" value="Sigma2 domain of RNA polymerase sigma factors"/>
    <property type="match status" value="1"/>
</dbReference>
<dbReference type="OrthoDB" id="9797134at2"/>
<reference evidence="8 9" key="1">
    <citation type="journal article" date="2015" name="Genome Announc.">
        <title>Complete Genome Sequence of Cupriavidus basilensis 4G11, Isolated from the Oak Ridge Field Research Center Site.</title>
        <authorList>
            <person name="Ray J."/>
            <person name="Waters R.J."/>
            <person name="Skerker J.M."/>
            <person name="Kuehl J.V."/>
            <person name="Price M.N."/>
            <person name="Huang J."/>
            <person name="Chakraborty R."/>
            <person name="Arkin A.P."/>
            <person name="Deutschbauer A."/>
        </authorList>
    </citation>
    <scope>NUCLEOTIDE SEQUENCE [LARGE SCALE GENOMIC DNA]</scope>
    <source>
        <strain evidence="8">4G11</strain>
    </source>
</reference>
<dbReference type="NCBIfam" id="TIGR02937">
    <property type="entry name" value="sigma70-ECF"/>
    <property type="match status" value="1"/>
</dbReference>
<dbReference type="InterPro" id="IPR039425">
    <property type="entry name" value="RNA_pol_sigma-70-like"/>
</dbReference>
<dbReference type="InterPro" id="IPR013325">
    <property type="entry name" value="RNA_pol_sigma_r2"/>
</dbReference>
<evidence type="ECO:0000313" key="8">
    <source>
        <dbReference type="EMBL" id="AJG21232.1"/>
    </source>
</evidence>
<gene>
    <name evidence="8" type="ORF">RR42_m3873</name>
</gene>
<dbReference type="InterPro" id="IPR014284">
    <property type="entry name" value="RNA_pol_sigma-70_dom"/>
</dbReference>
<dbReference type="STRING" id="68895.RR42_m3873"/>
<comment type="similarity">
    <text evidence="1">Belongs to the sigma-70 factor family. ECF subfamily.</text>
</comment>
<evidence type="ECO:0000256" key="2">
    <source>
        <dbReference type="ARBA" id="ARBA00023015"/>
    </source>
</evidence>
<keyword evidence="2" id="KW-0805">Transcription regulation</keyword>
<dbReference type="GO" id="GO:0006352">
    <property type="term" value="P:DNA-templated transcription initiation"/>
    <property type="evidence" value="ECO:0007669"/>
    <property type="project" value="InterPro"/>
</dbReference>
<feature type="domain" description="PhyR sigma2" evidence="7">
    <location>
        <begin position="13"/>
        <end position="47"/>
    </location>
</feature>
<dbReference type="GO" id="GO:0016987">
    <property type="term" value="F:sigma factor activity"/>
    <property type="evidence" value="ECO:0007669"/>
    <property type="project" value="UniProtKB-KW"/>
</dbReference>
<dbReference type="PANTHER" id="PTHR43133:SF25">
    <property type="entry name" value="RNA POLYMERASE SIGMA FACTOR RFAY-RELATED"/>
    <property type="match status" value="1"/>
</dbReference>
<keyword evidence="9" id="KW-1185">Reference proteome</keyword>
<dbReference type="GO" id="GO:0003677">
    <property type="term" value="F:DNA binding"/>
    <property type="evidence" value="ECO:0007669"/>
    <property type="project" value="InterPro"/>
</dbReference>
<dbReference type="Gene3D" id="1.10.1740.10">
    <property type="match status" value="1"/>
</dbReference>
<dbReference type="InterPro" id="IPR036388">
    <property type="entry name" value="WH-like_DNA-bd_sf"/>
</dbReference>